<evidence type="ECO:0000313" key="14">
    <source>
        <dbReference type="Proteomes" id="UP000281549"/>
    </source>
</evidence>
<evidence type="ECO:0000256" key="9">
    <source>
        <dbReference type="ARBA" id="ARBA00032144"/>
    </source>
</evidence>
<dbReference type="GO" id="GO:0015031">
    <property type="term" value="P:protein transport"/>
    <property type="evidence" value="ECO:0007669"/>
    <property type="project" value="UniProtKB-KW"/>
</dbReference>
<reference evidence="11 13" key="1">
    <citation type="journal article" date="2013" name="Curr. Biol.">
        <title>Shared signatures of parasitism and phylogenomics unite Cryptomycota and microsporidia.</title>
        <authorList>
            <person name="James T.Y."/>
            <person name="Pelin A."/>
            <person name="Bonen L."/>
            <person name="Ahrendt S."/>
            <person name="Sain D."/>
            <person name="Corradi N."/>
            <person name="Stajich J.E."/>
        </authorList>
    </citation>
    <scope>NUCLEOTIDE SEQUENCE [LARGE SCALE GENOMIC DNA]</scope>
    <source>
        <strain evidence="11">CSF55</strain>
        <strain evidence="11">CSF55</strain>
    </source>
</reference>
<sequence>MHRALYNVAEYLSPVLKTSRFEEIGVITPDESYLVTRNVPCFKRIHEMNDHIVELGIEDDEWTLTESNASNETKIPDLNQMNEDDINDKENKGINGQCVIDFSTNKNVLKTRTYTIYITYDKFYQSPRIWLQGYNEDGQPLIKSEVFEDISQEHALKTVTFEMHPFLGIPMATIHPCRHAEVMKKLIDLASETNSLIRADQ</sequence>
<accession>A0A075AR09</accession>
<reference evidence="14" key="2">
    <citation type="journal article" date="2018" name="Nat. Microbiol.">
        <title>Leveraging single-cell genomics to expand the fungal tree of life.</title>
        <authorList>
            <person name="Ahrendt S.R."/>
            <person name="Quandt C.A."/>
            <person name="Ciobanu D."/>
            <person name="Clum A."/>
            <person name="Salamov A."/>
            <person name="Andreopoulos B."/>
            <person name="Cheng J.F."/>
            <person name="Woyke T."/>
            <person name="Pelin A."/>
            <person name="Henrissat B."/>
            <person name="Reynolds N.K."/>
            <person name="Benny G.L."/>
            <person name="Smith M.E."/>
            <person name="James T.Y."/>
            <person name="Grigoriev I.V."/>
        </authorList>
    </citation>
    <scope>NUCLEOTIDE SEQUENCE [LARGE SCALE GENOMIC DNA]</scope>
    <source>
        <strain evidence="14">CSF55</strain>
    </source>
</reference>
<evidence type="ECO:0000256" key="4">
    <source>
        <dbReference type="ARBA" id="ARBA00022448"/>
    </source>
</evidence>
<evidence type="ECO:0000313" key="11">
    <source>
        <dbReference type="EMBL" id="EPZ31135.1"/>
    </source>
</evidence>
<comment type="similarity">
    <text evidence="2">Belongs to the ATG3 family.</text>
</comment>
<evidence type="ECO:0000256" key="3">
    <source>
        <dbReference type="ARBA" id="ARBA00018067"/>
    </source>
</evidence>
<keyword evidence="6" id="KW-0833">Ubl conjugation pathway</keyword>
<dbReference type="Pfam" id="PF03987">
    <property type="entry name" value="Autophagy_act_C"/>
    <property type="match status" value="1"/>
</dbReference>
<evidence type="ECO:0000256" key="8">
    <source>
        <dbReference type="ARBA" id="ARBA00023006"/>
    </source>
</evidence>
<keyword evidence="5" id="KW-0963">Cytoplasm</keyword>
<dbReference type="GO" id="GO:0000407">
    <property type="term" value="C:phagophore assembly site"/>
    <property type="evidence" value="ECO:0007669"/>
    <property type="project" value="TreeGrafter"/>
</dbReference>
<dbReference type="GO" id="GO:0044804">
    <property type="term" value="P:nucleophagy"/>
    <property type="evidence" value="ECO:0007669"/>
    <property type="project" value="TreeGrafter"/>
</dbReference>
<proteinExistence type="inferred from homology"/>
<dbReference type="AlphaFoldDB" id="A0A075AR09"/>
<reference evidence="12" key="3">
    <citation type="submission" date="2018-08" db="EMBL/GenBank/DDBJ databases">
        <title>Leveraging single-cell genomics to expand the Fungal Tree of Life.</title>
        <authorList>
            <consortium name="DOE Joint Genome Institute"/>
            <person name="Ahrendt S.R."/>
            <person name="Quandt C.A."/>
            <person name="Ciobanu D."/>
            <person name="Clum A."/>
            <person name="Salamov A."/>
            <person name="Andreopoulos B."/>
            <person name="Cheng J.-F."/>
            <person name="Woyke T."/>
            <person name="Pelin A."/>
            <person name="Henrissat B."/>
            <person name="Reynolds N."/>
            <person name="Benny G.L."/>
            <person name="Smith M.E."/>
            <person name="James T.Y."/>
            <person name="Grigoriev I.V."/>
        </authorList>
    </citation>
    <scope>NUCLEOTIDE SEQUENCE</scope>
    <source>
        <strain evidence="12">CSF55</strain>
    </source>
</reference>
<dbReference type="PANTHER" id="PTHR12866:SF2">
    <property type="entry name" value="UBIQUITIN-LIKE-CONJUGATING ENZYME ATG3"/>
    <property type="match status" value="1"/>
</dbReference>
<dbReference type="EMBL" id="KE561300">
    <property type="protein sequence ID" value="EPZ31135.1"/>
    <property type="molecule type" value="Genomic_DNA"/>
</dbReference>
<gene>
    <name evidence="11" type="ORF">O9G_001046</name>
    <name evidence="12" type="ORF">ROZALSC1DRAFT_28062</name>
</gene>
<comment type="subcellular location">
    <subcellularLocation>
        <location evidence="1">Cytoplasm</location>
    </subcellularLocation>
</comment>
<dbReference type="OrthoDB" id="1584384at2759"/>
<organism evidence="11 13">
    <name type="scientific">Rozella allomycis (strain CSF55)</name>
    <dbReference type="NCBI Taxonomy" id="988480"/>
    <lineage>
        <taxon>Eukaryota</taxon>
        <taxon>Fungi</taxon>
        <taxon>Fungi incertae sedis</taxon>
        <taxon>Cryptomycota</taxon>
        <taxon>Cryptomycota incertae sedis</taxon>
        <taxon>Rozella</taxon>
    </lineage>
</organism>
<dbReference type="Gene3D" id="3.30.1460.50">
    <property type="match status" value="1"/>
</dbReference>
<protein>
    <recommendedName>
        <fullName evidence="3">Autophagy-related protein 3</fullName>
    </recommendedName>
    <alternativeName>
        <fullName evidence="9 10">Autophagy-related E2-like conjugation enzyme ATG3</fullName>
    </alternativeName>
</protein>
<evidence type="ECO:0000313" key="13">
    <source>
        <dbReference type="Proteomes" id="UP000030755"/>
    </source>
</evidence>
<dbReference type="HOGENOM" id="CLU_027518_0_0_1"/>
<dbReference type="GO" id="GO:0005829">
    <property type="term" value="C:cytosol"/>
    <property type="evidence" value="ECO:0007669"/>
    <property type="project" value="TreeGrafter"/>
</dbReference>
<keyword evidence="7" id="KW-0653">Protein transport</keyword>
<name>A0A075AR09_ROZAC</name>
<evidence type="ECO:0000256" key="2">
    <source>
        <dbReference type="ARBA" id="ARBA00007683"/>
    </source>
</evidence>
<evidence type="ECO:0000256" key="10">
    <source>
        <dbReference type="ARBA" id="ARBA00033139"/>
    </source>
</evidence>
<dbReference type="EMBL" id="ML005062">
    <property type="protein sequence ID" value="RKP20451.1"/>
    <property type="molecule type" value="Genomic_DNA"/>
</dbReference>
<evidence type="ECO:0000256" key="1">
    <source>
        <dbReference type="ARBA" id="ARBA00004496"/>
    </source>
</evidence>
<dbReference type="GO" id="GO:0019776">
    <property type="term" value="F:Atg8-family ligase activity"/>
    <property type="evidence" value="ECO:0007669"/>
    <property type="project" value="TreeGrafter"/>
</dbReference>
<dbReference type="Proteomes" id="UP000281549">
    <property type="component" value="Unassembled WGS sequence"/>
</dbReference>
<dbReference type="GO" id="GO:0000045">
    <property type="term" value="P:autophagosome assembly"/>
    <property type="evidence" value="ECO:0007669"/>
    <property type="project" value="TreeGrafter"/>
</dbReference>
<dbReference type="STRING" id="988480.A0A075AR09"/>
<dbReference type="GO" id="GO:0000422">
    <property type="term" value="P:autophagy of mitochondrion"/>
    <property type="evidence" value="ECO:0007669"/>
    <property type="project" value="TreeGrafter"/>
</dbReference>
<dbReference type="OMA" id="VETHIGH"/>
<evidence type="ECO:0000256" key="7">
    <source>
        <dbReference type="ARBA" id="ARBA00022927"/>
    </source>
</evidence>
<evidence type="ECO:0000313" key="12">
    <source>
        <dbReference type="EMBL" id="RKP20451.1"/>
    </source>
</evidence>
<dbReference type="GO" id="GO:0061723">
    <property type="term" value="P:glycophagy"/>
    <property type="evidence" value="ECO:0007669"/>
    <property type="project" value="TreeGrafter"/>
</dbReference>
<keyword evidence="8" id="KW-0072">Autophagy</keyword>
<keyword evidence="4" id="KW-0813">Transport</keyword>
<evidence type="ECO:0000256" key="5">
    <source>
        <dbReference type="ARBA" id="ARBA00022490"/>
    </source>
</evidence>
<evidence type="ECO:0000256" key="6">
    <source>
        <dbReference type="ARBA" id="ARBA00022786"/>
    </source>
</evidence>
<dbReference type="PANTHER" id="PTHR12866">
    <property type="entry name" value="UBIQUITIN-LIKE-CONJUGATING ENZYME ATG3"/>
    <property type="match status" value="1"/>
</dbReference>
<dbReference type="InterPro" id="IPR007135">
    <property type="entry name" value="Atg3/Atg10"/>
</dbReference>
<keyword evidence="13" id="KW-1185">Reference proteome</keyword>
<dbReference type="Proteomes" id="UP000030755">
    <property type="component" value="Unassembled WGS sequence"/>
</dbReference>